<evidence type="ECO:0000313" key="2">
    <source>
        <dbReference type="Proteomes" id="UP000183567"/>
    </source>
</evidence>
<dbReference type="EMBL" id="LVVM01006512">
    <property type="protein sequence ID" value="OJA07876.1"/>
    <property type="molecule type" value="Genomic_DNA"/>
</dbReference>
<protein>
    <submittedName>
        <fullName evidence="1">Uncharacterized protein</fullName>
    </submittedName>
</protein>
<dbReference type="Proteomes" id="UP000183567">
    <property type="component" value="Unassembled WGS sequence"/>
</dbReference>
<name>A0A1J8Q815_9AGAM</name>
<sequence length="93" mass="10127">RDNSEGREKVTDVRTDSRESVRDIGKAEFSGELNTVCIVTKVVGFADGKCARGRSPTMQLCFVNPWDANDCSVTLSVPLEVQHVKSTLAVEGI</sequence>
<evidence type="ECO:0000313" key="1">
    <source>
        <dbReference type="EMBL" id="OJA07876.1"/>
    </source>
</evidence>
<accession>A0A1J8Q815</accession>
<proteinExistence type="predicted"/>
<feature type="non-terminal residue" evidence="1">
    <location>
        <position position="1"/>
    </location>
</feature>
<reference evidence="1 2" key="1">
    <citation type="submission" date="2016-03" db="EMBL/GenBank/DDBJ databases">
        <title>Comparative genomics of the ectomycorrhizal sister species Rhizopogon vinicolor and Rhizopogon vesiculosus (Basidiomycota: Boletales) reveals a divergence of the mating type B locus.</title>
        <authorList>
            <person name="Mujic A.B."/>
            <person name="Kuo A."/>
            <person name="Tritt A."/>
            <person name="Lipzen A."/>
            <person name="Chen C."/>
            <person name="Johnson J."/>
            <person name="Sharma A."/>
            <person name="Barry K."/>
            <person name="Grigoriev I.V."/>
            <person name="Spatafora J.W."/>
        </authorList>
    </citation>
    <scope>NUCLEOTIDE SEQUENCE [LARGE SCALE GENOMIC DNA]</scope>
    <source>
        <strain evidence="1 2">AM-OR11-056</strain>
    </source>
</reference>
<keyword evidence="2" id="KW-1185">Reference proteome</keyword>
<dbReference type="AlphaFoldDB" id="A0A1J8Q815"/>
<gene>
    <name evidence="1" type="ORF">AZE42_07670</name>
</gene>
<comment type="caution">
    <text evidence="1">The sequence shown here is derived from an EMBL/GenBank/DDBJ whole genome shotgun (WGS) entry which is preliminary data.</text>
</comment>
<organism evidence="1 2">
    <name type="scientific">Rhizopogon vesiculosus</name>
    <dbReference type="NCBI Taxonomy" id="180088"/>
    <lineage>
        <taxon>Eukaryota</taxon>
        <taxon>Fungi</taxon>
        <taxon>Dikarya</taxon>
        <taxon>Basidiomycota</taxon>
        <taxon>Agaricomycotina</taxon>
        <taxon>Agaricomycetes</taxon>
        <taxon>Agaricomycetidae</taxon>
        <taxon>Boletales</taxon>
        <taxon>Suillineae</taxon>
        <taxon>Rhizopogonaceae</taxon>
        <taxon>Rhizopogon</taxon>
    </lineage>
</organism>